<proteinExistence type="predicted"/>
<protein>
    <submittedName>
        <fullName evidence="1">Uncharacterized protein</fullName>
    </submittedName>
</protein>
<evidence type="ECO:0000313" key="1">
    <source>
        <dbReference type="EMBL" id="EUC58871.1"/>
    </source>
</evidence>
<dbReference type="AlphaFoldDB" id="A0A0A1UKD4"/>
<feature type="non-terminal residue" evidence="1">
    <location>
        <position position="74"/>
    </location>
</feature>
<evidence type="ECO:0000313" key="2">
    <source>
        <dbReference type="Proteomes" id="UP000030108"/>
    </source>
</evidence>
<dbReference type="Proteomes" id="UP000030108">
    <property type="component" value="Unassembled WGS sequence"/>
</dbReference>
<gene>
    <name evidence="1" type="ORF">RSOL_282890</name>
</gene>
<sequence length="74" mass="8739">MSRLHSAGFVCCLHFQIYKGMDAPEAFGDPLQLGINYLGQRRAPLLEHKLKYTIQVFRNRFLFIQLILKPWIFE</sequence>
<reference evidence="2" key="1">
    <citation type="journal article" date="2014" name="Genome Announc.">
        <title>Draft genome sequence of the plant-pathogenic soil fungus Rhizoctonia solani anastomosis group 3 strain Rhs1AP.</title>
        <authorList>
            <person name="Cubeta M.A."/>
            <person name="Thomas E."/>
            <person name="Dean R.A."/>
            <person name="Jabaji S."/>
            <person name="Neate S.M."/>
            <person name="Tavantzis S."/>
            <person name="Toda T."/>
            <person name="Vilgalys R."/>
            <person name="Bharathan N."/>
            <person name="Fedorova-Abrams N."/>
            <person name="Pakala S.B."/>
            <person name="Pakala S.M."/>
            <person name="Zafar N."/>
            <person name="Joardar V."/>
            <person name="Losada L."/>
            <person name="Nierman W.C."/>
        </authorList>
    </citation>
    <scope>NUCLEOTIDE SEQUENCE [LARGE SCALE GENOMIC DNA]</scope>
    <source>
        <strain evidence="2">AG-3</strain>
    </source>
</reference>
<name>A0A0A1UKD4_9AGAM</name>
<organism evidence="1 2">
    <name type="scientific">Rhizoctonia solani AG-3 Rhs1AP</name>
    <dbReference type="NCBI Taxonomy" id="1086054"/>
    <lineage>
        <taxon>Eukaryota</taxon>
        <taxon>Fungi</taxon>
        <taxon>Dikarya</taxon>
        <taxon>Basidiomycota</taxon>
        <taxon>Agaricomycotina</taxon>
        <taxon>Agaricomycetes</taxon>
        <taxon>Cantharellales</taxon>
        <taxon>Ceratobasidiaceae</taxon>
        <taxon>Rhizoctonia</taxon>
    </lineage>
</organism>
<comment type="caution">
    <text evidence="1">The sequence shown here is derived from an EMBL/GenBank/DDBJ whole genome shotgun (WGS) entry which is preliminary data.</text>
</comment>
<dbReference type="EMBL" id="JATN01000321">
    <property type="protein sequence ID" value="EUC58871.1"/>
    <property type="molecule type" value="Genomic_DNA"/>
</dbReference>
<accession>A0A0A1UKD4</accession>